<gene>
    <name evidence="1" type="ORF">LCGC14_0481340</name>
</gene>
<organism evidence="1">
    <name type="scientific">marine sediment metagenome</name>
    <dbReference type="NCBI Taxonomy" id="412755"/>
    <lineage>
        <taxon>unclassified sequences</taxon>
        <taxon>metagenomes</taxon>
        <taxon>ecological metagenomes</taxon>
    </lineage>
</organism>
<reference evidence="1" key="1">
    <citation type="journal article" date="2015" name="Nature">
        <title>Complex archaea that bridge the gap between prokaryotes and eukaryotes.</title>
        <authorList>
            <person name="Spang A."/>
            <person name="Saw J.H."/>
            <person name="Jorgensen S.L."/>
            <person name="Zaremba-Niedzwiedzka K."/>
            <person name="Martijn J."/>
            <person name="Lind A.E."/>
            <person name="van Eijk R."/>
            <person name="Schleper C."/>
            <person name="Guy L."/>
            <person name="Ettema T.J."/>
        </authorList>
    </citation>
    <scope>NUCLEOTIDE SEQUENCE</scope>
</reference>
<dbReference type="EMBL" id="LAZR01000524">
    <property type="protein sequence ID" value="KKN65414.1"/>
    <property type="molecule type" value="Genomic_DNA"/>
</dbReference>
<dbReference type="AlphaFoldDB" id="A0A0F9SEG2"/>
<evidence type="ECO:0000313" key="1">
    <source>
        <dbReference type="EMBL" id="KKN65414.1"/>
    </source>
</evidence>
<accession>A0A0F9SEG2</accession>
<sequence length="83" mass="9317">MVAKNKTMKIACCVMADGDVAFTLADQTSINTVMEKWNDKRSKEERLKYKEAGTQGGVVVITMLSSNYFKLPLKDGWLIKEPT</sequence>
<name>A0A0F9SEG2_9ZZZZ</name>
<protein>
    <submittedName>
        <fullName evidence="1">Uncharacterized protein</fullName>
    </submittedName>
</protein>
<comment type="caution">
    <text evidence="1">The sequence shown here is derived from an EMBL/GenBank/DDBJ whole genome shotgun (WGS) entry which is preliminary data.</text>
</comment>
<proteinExistence type="predicted"/>